<evidence type="ECO:0000313" key="3">
    <source>
        <dbReference type="Proteomes" id="UP000499080"/>
    </source>
</evidence>
<dbReference type="AlphaFoldDB" id="A0A4Y2LWP6"/>
<organism evidence="2 3">
    <name type="scientific">Araneus ventricosus</name>
    <name type="common">Orbweaver spider</name>
    <name type="synonym">Epeira ventricosa</name>
    <dbReference type="NCBI Taxonomy" id="182803"/>
    <lineage>
        <taxon>Eukaryota</taxon>
        <taxon>Metazoa</taxon>
        <taxon>Ecdysozoa</taxon>
        <taxon>Arthropoda</taxon>
        <taxon>Chelicerata</taxon>
        <taxon>Arachnida</taxon>
        <taxon>Araneae</taxon>
        <taxon>Araneomorphae</taxon>
        <taxon>Entelegynae</taxon>
        <taxon>Araneoidea</taxon>
        <taxon>Araneidae</taxon>
        <taxon>Araneus</taxon>
    </lineage>
</organism>
<sequence>MEAGQEEMRSGQEQMKKEQEEMMNQIQAHAESQIEGSCKIWLKKIEVVQAIKGEIEDLNCKVQRKIEEVEGKVQDKINDIEKRISELEDRSNNFPASPEILYSRPTVKLLMFDGLTLWSIFKTQFDVVSSTNG</sequence>
<gene>
    <name evidence="2" type="ORF">AVEN_64029_1</name>
</gene>
<comment type="caution">
    <text evidence="2">The sequence shown here is derived from an EMBL/GenBank/DDBJ whole genome shotgun (WGS) entry which is preliminary data.</text>
</comment>
<proteinExistence type="predicted"/>
<dbReference type="EMBL" id="BGPR01006319">
    <property type="protein sequence ID" value="GBN17946.1"/>
    <property type="molecule type" value="Genomic_DNA"/>
</dbReference>
<evidence type="ECO:0000256" key="1">
    <source>
        <dbReference type="SAM" id="MobiDB-lite"/>
    </source>
</evidence>
<accession>A0A4Y2LWP6</accession>
<reference evidence="2 3" key="1">
    <citation type="journal article" date="2019" name="Sci. Rep.">
        <title>Orb-weaving spider Araneus ventricosus genome elucidates the spidroin gene catalogue.</title>
        <authorList>
            <person name="Kono N."/>
            <person name="Nakamura H."/>
            <person name="Ohtoshi R."/>
            <person name="Moran D.A.P."/>
            <person name="Shinohara A."/>
            <person name="Yoshida Y."/>
            <person name="Fujiwara M."/>
            <person name="Mori M."/>
            <person name="Tomita M."/>
            <person name="Arakawa K."/>
        </authorList>
    </citation>
    <scope>NUCLEOTIDE SEQUENCE [LARGE SCALE GENOMIC DNA]</scope>
</reference>
<name>A0A4Y2LWP6_ARAVE</name>
<dbReference type="Proteomes" id="UP000499080">
    <property type="component" value="Unassembled WGS sequence"/>
</dbReference>
<keyword evidence="3" id="KW-1185">Reference proteome</keyword>
<evidence type="ECO:0000313" key="2">
    <source>
        <dbReference type="EMBL" id="GBN17946.1"/>
    </source>
</evidence>
<feature type="compositionally biased region" description="Basic and acidic residues" evidence="1">
    <location>
        <begin position="1"/>
        <end position="20"/>
    </location>
</feature>
<protein>
    <submittedName>
        <fullName evidence="2">Uncharacterized protein</fullName>
    </submittedName>
</protein>
<feature type="region of interest" description="Disordered" evidence="1">
    <location>
        <begin position="1"/>
        <end position="29"/>
    </location>
</feature>